<comment type="caution">
    <text evidence="1">The sequence shown here is derived from an EMBL/GenBank/DDBJ whole genome shotgun (WGS) entry which is preliminary data.</text>
</comment>
<reference evidence="2" key="1">
    <citation type="journal article" date="2018" name="Gigascience">
        <title>Genome assembly of the Pink Ipe (Handroanthus impetiginosus, Bignoniaceae), a highly valued, ecologically keystone Neotropical timber forest tree.</title>
        <authorList>
            <person name="Silva-Junior O.B."/>
            <person name="Grattapaglia D."/>
            <person name="Novaes E."/>
            <person name="Collevatti R.G."/>
        </authorList>
    </citation>
    <scope>NUCLEOTIDE SEQUENCE [LARGE SCALE GENOMIC DNA]</scope>
    <source>
        <strain evidence="2">cv. UFG-1</strain>
    </source>
</reference>
<dbReference type="InterPro" id="IPR029071">
    <property type="entry name" value="Ubiquitin-like_domsf"/>
</dbReference>
<sequence length="77" mass="8767">MAPEKIKIKVESATAEFNLEVRETEGVDYVLDIVKKSWGDEGRITLHHQSVLMETNKPLSAYNVKDGSVINVRYFVE</sequence>
<gene>
    <name evidence="1" type="ORF">CDL12_24956</name>
</gene>
<dbReference type="Gene3D" id="3.10.20.90">
    <property type="entry name" value="Phosphatidylinositol 3-kinase Catalytic Subunit, Chain A, domain 1"/>
    <property type="match status" value="1"/>
</dbReference>
<proteinExistence type="predicted"/>
<keyword evidence="2" id="KW-1185">Reference proteome</keyword>
<protein>
    <recommendedName>
        <fullName evidence="3">Ubiquitin-like domain-containing protein</fullName>
    </recommendedName>
</protein>
<organism evidence="1 2">
    <name type="scientific">Handroanthus impetiginosus</name>
    <dbReference type="NCBI Taxonomy" id="429701"/>
    <lineage>
        <taxon>Eukaryota</taxon>
        <taxon>Viridiplantae</taxon>
        <taxon>Streptophyta</taxon>
        <taxon>Embryophyta</taxon>
        <taxon>Tracheophyta</taxon>
        <taxon>Spermatophyta</taxon>
        <taxon>Magnoliopsida</taxon>
        <taxon>eudicotyledons</taxon>
        <taxon>Gunneridae</taxon>
        <taxon>Pentapetalae</taxon>
        <taxon>asterids</taxon>
        <taxon>lamiids</taxon>
        <taxon>Lamiales</taxon>
        <taxon>Bignoniaceae</taxon>
        <taxon>Crescentiina</taxon>
        <taxon>Tabebuia alliance</taxon>
        <taxon>Handroanthus</taxon>
    </lineage>
</organism>
<evidence type="ECO:0008006" key="3">
    <source>
        <dbReference type="Google" id="ProtNLM"/>
    </source>
</evidence>
<evidence type="ECO:0000313" key="1">
    <source>
        <dbReference type="EMBL" id="PIN02528.1"/>
    </source>
</evidence>
<accession>A0A2G9GB39</accession>
<dbReference type="Proteomes" id="UP000231279">
    <property type="component" value="Unassembled WGS sequence"/>
</dbReference>
<dbReference type="SUPFAM" id="SSF54236">
    <property type="entry name" value="Ubiquitin-like"/>
    <property type="match status" value="1"/>
</dbReference>
<name>A0A2G9GB39_9LAMI</name>
<evidence type="ECO:0000313" key="2">
    <source>
        <dbReference type="Proteomes" id="UP000231279"/>
    </source>
</evidence>
<dbReference type="AlphaFoldDB" id="A0A2G9GB39"/>
<dbReference type="OrthoDB" id="1294332at2759"/>
<dbReference type="EMBL" id="NKXS01005878">
    <property type="protein sequence ID" value="PIN02528.1"/>
    <property type="molecule type" value="Genomic_DNA"/>
</dbReference>